<sequence length="65" mass="7814">MLKTICFFCKKNYTIDRSDTQYQRILKNPKARYVCKSCNQSMQREAQTTTGLNPDHIDKYDKYLR</sequence>
<accession>A0ABY8J1U4</accession>
<protein>
    <submittedName>
        <fullName evidence="1">DUF2197 domain-containing protein</fullName>
    </submittedName>
</protein>
<name>A0ABY8J1U4_9BACI</name>
<dbReference type="RefSeq" id="WP_283077480.1">
    <property type="nucleotide sequence ID" value="NZ_CP121671.1"/>
</dbReference>
<dbReference type="EMBL" id="CP121671">
    <property type="protein sequence ID" value="WFT75514.1"/>
    <property type="molecule type" value="Genomic_DNA"/>
</dbReference>
<proteinExistence type="predicted"/>
<dbReference type="InterPro" id="IPR019241">
    <property type="entry name" value="DUF2197"/>
</dbReference>
<evidence type="ECO:0000313" key="2">
    <source>
        <dbReference type="Proteomes" id="UP001221597"/>
    </source>
</evidence>
<reference evidence="1 2" key="1">
    <citation type="submission" date="2023-04" db="EMBL/GenBank/DDBJ databases">
        <title>Genome sequence of Halobacillus naozhouensis KACC 21980.</title>
        <authorList>
            <person name="Kim S."/>
            <person name="Heo J."/>
            <person name="Kwon S.-W."/>
        </authorList>
    </citation>
    <scope>NUCLEOTIDE SEQUENCE [LARGE SCALE GENOMIC DNA]</scope>
    <source>
        <strain evidence="1 2">KCTC 13234</strain>
    </source>
</reference>
<dbReference type="Proteomes" id="UP001221597">
    <property type="component" value="Chromosome"/>
</dbReference>
<gene>
    <name evidence="1" type="ORF">P9989_03705</name>
</gene>
<dbReference type="Pfam" id="PF09963">
    <property type="entry name" value="DUF2197"/>
    <property type="match status" value="1"/>
</dbReference>
<organism evidence="1 2">
    <name type="scientific">Halobacillus naozhouensis</name>
    <dbReference type="NCBI Taxonomy" id="554880"/>
    <lineage>
        <taxon>Bacteria</taxon>
        <taxon>Bacillati</taxon>
        <taxon>Bacillota</taxon>
        <taxon>Bacilli</taxon>
        <taxon>Bacillales</taxon>
        <taxon>Bacillaceae</taxon>
        <taxon>Halobacillus</taxon>
    </lineage>
</organism>
<keyword evidence="2" id="KW-1185">Reference proteome</keyword>
<evidence type="ECO:0000313" key="1">
    <source>
        <dbReference type="EMBL" id="WFT75514.1"/>
    </source>
</evidence>